<comment type="caution">
    <text evidence="1">The sequence shown here is derived from an EMBL/GenBank/DDBJ whole genome shotgun (WGS) entry which is preliminary data.</text>
</comment>
<dbReference type="GO" id="GO:0008725">
    <property type="term" value="F:DNA-3-methyladenine glycosylase activity"/>
    <property type="evidence" value="ECO:0007669"/>
    <property type="project" value="InterPro"/>
</dbReference>
<proteinExistence type="predicted"/>
<protein>
    <recommendedName>
        <fullName evidence="3">DNA-3-methyladenine glycosylase</fullName>
    </recommendedName>
</protein>
<accession>A0A1G1YTK7</accession>
<sequence>MYCKVEPRPKTDDGYFEQMAKTVFRSGFNWNVIEKKWPDIQKSFANFSVKKVARFNDGDIDRLMKDKGVVRNYRKIVAVIENAKKIEKVGKEHESFRNYLKAVSKDGEHKLCKTVVRQFSYIGDSMVVSFLRSVGEEMPEMNKVWIKKHMRGP</sequence>
<dbReference type="AlphaFoldDB" id="A0A1G1YTK7"/>
<gene>
    <name evidence="1" type="ORF">A2912_00810</name>
</gene>
<reference evidence="1 2" key="1">
    <citation type="journal article" date="2016" name="Nat. Commun.">
        <title>Thousands of microbial genomes shed light on interconnected biogeochemical processes in an aquifer system.</title>
        <authorList>
            <person name="Anantharaman K."/>
            <person name="Brown C.T."/>
            <person name="Hug L.A."/>
            <person name="Sharon I."/>
            <person name="Castelle C.J."/>
            <person name="Probst A.J."/>
            <person name="Thomas B.C."/>
            <person name="Singh A."/>
            <person name="Wilkins M.J."/>
            <person name="Karaoz U."/>
            <person name="Brodie E.L."/>
            <person name="Williams K.H."/>
            <person name="Hubbard S.S."/>
            <person name="Banfield J.F."/>
        </authorList>
    </citation>
    <scope>NUCLEOTIDE SEQUENCE [LARGE SCALE GENOMIC DNA]</scope>
</reference>
<dbReference type="InterPro" id="IPR011257">
    <property type="entry name" value="DNA_glycosylase"/>
</dbReference>
<dbReference type="InterPro" id="IPR005019">
    <property type="entry name" value="Adenine_glyco"/>
</dbReference>
<dbReference type="GO" id="GO:0006284">
    <property type="term" value="P:base-excision repair"/>
    <property type="evidence" value="ECO:0007669"/>
    <property type="project" value="InterPro"/>
</dbReference>
<dbReference type="EMBL" id="MHIN01000007">
    <property type="protein sequence ID" value="OGY55688.1"/>
    <property type="molecule type" value="Genomic_DNA"/>
</dbReference>
<dbReference type="Pfam" id="PF03352">
    <property type="entry name" value="Adenine_glyco"/>
    <property type="match status" value="1"/>
</dbReference>
<dbReference type="PANTHER" id="PTHR30037">
    <property type="entry name" value="DNA-3-METHYLADENINE GLYCOSYLASE 1"/>
    <property type="match status" value="1"/>
</dbReference>
<dbReference type="Proteomes" id="UP000178122">
    <property type="component" value="Unassembled WGS sequence"/>
</dbReference>
<dbReference type="SUPFAM" id="SSF48150">
    <property type="entry name" value="DNA-glycosylase"/>
    <property type="match status" value="1"/>
</dbReference>
<evidence type="ECO:0008006" key="3">
    <source>
        <dbReference type="Google" id="ProtNLM"/>
    </source>
</evidence>
<organism evidence="1 2">
    <name type="scientific">Candidatus Buchananbacteria bacterium RIFCSPLOWO2_01_FULL_40_23b</name>
    <dbReference type="NCBI Taxonomy" id="1797544"/>
    <lineage>
        <taxon>Bacteria</taxon>
        <taxon>Candidatus Buchananiibacteriota</taxon>
    </lineage>
</organism>
<evidence type="ECO:0000313" key="2">
    <source>
        <dbReference type="Proteomes" id="UP000178122"/>
    </source>
</evidence>
<evidence type="ECO:0000313" key="1">
    <source>
        <dbReference type="EMBL" id="OGY55688.1"/>
    </source>
</evidence>
<name>A0A1G1YTK7_9BACT</name>
<dbReference type="InterPro" id="IPR052891">
    <property type="entry name" value="DNA-3mA_glycosylase"/>
</dbReference>
<dbReference type="Gene3D" id="1.10.340.30">
    <property type="entry name" value="Hypothetical protein, domain 2"/>
    <property type="match status" value="1"/>
</dbReference>
<dbReference type="PANTHER" id="PTHR30037:SF3">
    <property type="entry name" value="BLR0857 PROTEIN"/>
    <property type="match status" value="1"/>
</dbReference>